<sequence length="541" mass="60761">MKKWLKLLTGGMTMTGMAVSVSACSNSSASTKYDKSLSWMTTSEIQTLDQNKMVDTTSGEQADNVFEGLNRLDNQGKIKPGVATKSTASKDGKTWTFTLRKNAKWSNGDPVVAEDFVYSLQRMLDPRTRSQQQNIYQAVKNADAVVAGKVSPQKLGVEAKGKHTLVVHLTHPVPYFKMMTASTWDPVNKKAVQKYGKKYGTASKYMVYNGPFVSTGWTGTNLSWKLKKNNYYWDKKNVKLDTVNYSVQKTPSTDYNLYQSGKLDGAFLDTQASKQLKNQKGYRVFNLDRTEYLTYSLTNNKDLANANLRRAVSMALNRKVLAATVGGANTPATTFTGPQEMVNGKDFNKYFAQTNATSQYTNYDKKASQKLYAQALKELGKSKVEFTLAGDDDDVSKKVMEYVQSQLESTFGKKMVVNVKSMPKTTRVSNMLNGKYDVDFTGLTTSYNDPNSMLTTMKTGENYNFGKWSNKKFDQYLDASNDEMNPQKRLADLVKAEETLDNEQPLTPLYHDGQAWMVRENVHNLGFTAGNFNFRDTYVTK</sequence>
<dbReference type="PROSITE" id="PS51257">
    <property type="entry name" value="PROKAR_LIPOPROTEIN"/>
    <property type="match status" value="1"/>
</dbReference>
<dbReference type="Gene3D" id="3.40.190.10">
    <property type="entry name" value="Periplasmic binding protein-like II"/>
    <property type="match status" value="1"/>
</dbReference>
<evidence type="ECO:0000259" key="7">
    <source>
        <dbReference type="Pfam" id="PF00496"/>
    </source>
</evidence>
<dbReference type="GO" id="GO:1904680">
    <property type="term" value="F:peptide transmembrane transporter activity"/>
    <property type="evidence" value="ECO:0007669"/>
    <property type="project" value="TreeGrafter"/>
</dbReference>
<comment type="caution">
    <text evidence="8">The sequence shown here is derived from an EMBL/GenBank/DDBJ whole genome shotgun (WGS) entry which is preliminary data.</text>
</comment>
<dbReference type="InterPro" id="IPR030678">
    <property type="entry name" value="Peptide/Ni-bd"/>
</dbReference>
<dbReference type="GO" id="GO:0043190">
    <property type="term" value="C:ATP-binding cassette (ABC) transporter complex"/>
    <property type="evidence" value="ECO:0007669"/>
    <property type="project" value="InterPro"/>
</dbReference>
<accession>A0A9X3W5Q4</accession>
<comment type="subcellular location">
    <subcellularLocation>
        <location evidence="1">Cell membrane</location>
        <topology evidence="1">Lipid-anchor</topology>
    </subcellularLocation>
</comment>
<dbReference type="Pfam" id="PF00496">
    <property type="entry name" value="SBP_bac_5"/>
    <property type="match status" value="1"/>
</dbReference>
<dbReference type="PROSITE" id="PS01040">
    <property type="entry name" value="SBP_BACTERIAL_5"/>
    <property type="match status" value="1"/>
</dbReference>
<evidence type="ECO:0000256" key="5">
    <source>
        <dbReference type="ARBA" id="ARBA00022856"/>
    </source>
</evidence>
<gene>
    <name evidence="8" type="ORF">ODU72_08830</name>
</gene>
<feature type="chain" id="PRO_5040821500" evidence="6">
    <location>
        <begin position="24"/>
        <end position="541"/>
    </location>
</feature>
<keyword evidence="5" id="KW-0653">Protein transport</keyword>
<keyword evidence="3" id="KW-0813">Transport</keyword>
<comment type="similarity">
    <text evidence="2">Belongs to the bacterial solute-binding protein 5 family.</text>
</comment>
<dbReference type="AlphaFoldDB" id="A0A9X3W5Q4"/>
<dbReference type="RefSeq" id="WP_271868232.1">
    <property type="nucleotide sequence ID" value="NZ_JAOTGX010000023.1"/>
</dbReference>
<dbReference type="GO" id="GO:0042597">
    <property type="term" value="C:periplasmic space"/>
    <property type="evidence" value="ECO:0007669"/>
    <property type="project" value="UniProtKB-ARBA"/>
</dbReference>
<name>A0A9X3W5Q4_LACAM</name>
<dbReference type="Gene3D" id="3.10.105.10">
    <property type="entry name" value="Dipeptide-binding Protein, Domain 3"/>
    <property type="match status" value="1"/>
</dbReference>
<protein>
    <submittedName>
        <fullName evidence="8">Peptide ABC transporter substrate-binding protein</fullName>
    </submittedName>
</protein>
<proteinExistence type="inferred from homology"/>
<dbReference type="PANTHER" id="PTHR30290:SF10">
    <property type="entry name" value="PERIPLASMIC OLIGOPEPTIDE-BINDING PROTEIN-RELATED"/>
    <property type="match status" value="1"/>
</dbReference>
<evidence type="ECO:0000256" key="1">
    <source>
        <dbReference type="ARBA" id="ARBA00004193"/>
    </source>
</evidence>
<feature type="domain" description="Solute-binding protein family 5" evidence="7">
    <location>
        <begin position="77"/>
        <end position="464"/>
    </location>
</feature>
<evidence type="ECO:0000256" key="6">
    <source>
        <dbReference type="SAM" id="SignalP"/>
    </source>
</evidence>
<organism evidence="8 9">
    <name type="scientific">Lactobacillus amylovorus</name>
    <dbReference type="NCBI Taxonomy" id="1604"/>
    <lineage>
        <taxon>Bacteria</taxon>
        <taxon>Bacillati</taxon>
        <taxon>Bacillota</taxon>
        <taxon>Bacilli</taxon>
        <taxon>Lactobacillales</taxon>
        <taxon>Lactobacillaceae</taxon>
        <taxon>Lactobacillus</taxon>
    </lineage>
</organism>
<keyword evidence="4 6" id="KW-0732">Signal</keyword>
<keyword evidence="5" id="KW-0571">Peptide transport</keyword>
<dbReference type="SUPFAM" id="SSF53850">
    <property type="entry name" value="Periplasmic binding protein-like II"/>
    <property type="match status" value="1"/>
</dbReference>
<evidence type="ECO:0000256" key="3">
    <source>
        <dbReference type="ARBA" id="ARBA00022448"/>
    </source>
</evidence>
<dbReference type="InterPro" id="IPR039424">
    <property type="entry name" value="SBP_5"/>
</dbReference>
<dbReference type="InterPro" id="IPR023765">
    <property type="entry name" value="SBP_5_CS"/>
</dbReference>
<dbReference type="Gene3D" id="3.90.76.10">
    <property type="entry name" value="Dipeptide-binding Protein, Domain 1"/>
    <property type="match status" value="1"/>
</dbReference>
<dbReference type="InterPro" id="IPR000914">
    <property type="entry name" value="SBP_5_dom"/>
</dbReference>
<reference evidence="8" key="1">
    <citation type="journal article" date="2022" name="Microorganisms">
        <title>Antibiotic Susceptibility, Resistance Gene Determinants and Corresponding Genomic Regions in Lactobacillus amylovorus Isolates Derived from Wild Boars and Domestic Pigs.</title>
        <authorList>
            <person name="Moravkova M."/>
            <person name="Kostovova I."/>
            <person name="Kavanova K."/>
            <person name="Pechar R."/>
            <person name="Stanek S."/>
            <person name="Brychta A."/>
            <person name="Zeman M."/>
            <person name="Kubasova T."/>
        </authorList>
    </citation>
    <scope>NUCLEOTIDE SEQUENCE</scope>
    <source>
        <strain evidence="8">M490A</strain>
    </source>
</reference>
<dbReference type="CDD" id="cd08504">
    <property type="entry name" value="PBP2_OppA"/>
    <property type="match status" value="1"/>
</dbReference>
<dbReference type="EMBL" id="JAOTGY010000020">
    <property type="protein sequence ID" value="MDB6258756.1"/>
    <property type="molecule type" value="Genomic_DNA"/>
</dbReference>
<dbReference type="Proteomes" id="UP001141981">
    <property type="component" value="Unassembled WGS sequence"/>
</dbReference>
<evidence type="ECO:0000313" key="8">
    <source>
        <dbReference type="EMBL" id="MDB6258756.1"/>
    </source>
</evidence>
<dbReference type="PANTHER" id="PTHR30290">
    <property type="entry name" value="PERIPLASMIC BINDING COMPONENT OF ABC TRANSPORTER"/>
    <property type="match status" value="1"/>
</dbReference>
<dbReference type="GO" id="GO:0015833">
    <property type="term" value="P:peptide transport"/>
    <property type="evidence" value="ECO:0007669"/>
    <property type="project" value="UniProtKB-KW"/>
</dbReference>
<evidence type="ECO:0000256" key="2">
    <source>
        <dbReference type="ARBA" id="ARBA00005695"/>
    </source>
</evidence>
<evidence type="ECO:0000256" key="4">
    <source>
        <dbReference type="ARBA" id="ARBA00022729"/>
    </source>
</evidence>
<evidence type="ECO:0000313" key="9">
    <source>
        <dbReference type="Proteomes" id="UP001141981"/>
    </source>
</evidence>
<reference evidence="8" key="2">
    <citation type="submission" date="2022-10" db="EMBL/GenBank/DDBJ databases">
        <authorList>
            <person name="Kostovova I."/>
            <person name="Moravkova M."/>
            <person name="Pechar R."/>
        </authorList>
    </citation>
    <scope>NUCLEOTIDE SEQUENCE</scope>
    <source>
        <strain evidence="8">M490A</strain>
    </source>
</reference>
<feature type="signal peptide" evidence="6">
    <location>
        <begin position="1"/>
        <end position="23"/>
    </location>
</feature>
<dbReference type="FunFam" id="3.90.76.10:FF:000001">
    <property type="entry name" value="Oligopeptide ABC transporter substrate-binding protein"/>
    <property type="match status" value="1"/>
</dbReference>
<dbReference type="PIRSF" id="PIRSF002741">
    <property type="entry name" value="MppA"/>
    <property type="match status" value="1"/>
</dbReference>